<feature type="transmembrane region" description="Helical" evidence="2">
    <location>
        <begin position="160"/>
        <end position="179"/>
    </location>
</feature>
<dbReference type="NCBIfam" id="TIGR00254">
    <property type="entry name" value="GGDEF"/>
    <property type="match status" value="1"/>
</dbReference>
<evidence type="ECO:0000259" key="3">
    <source>
        <dbReference type="PROSITE" id="PS50887"/>
    </source>
</evidence>
<feature type="transmembrane region" description="Helical" evidence="2">
    <location>
        <begin position="129"/>
        <end position="148"/>
    </location>
</feature>
<name>A0A918C8G3_9DEIO</name>
<evidence type="ECO:0000313" key="5">
    <source>
        <dbReference type="Proteomes" id="UP000603865"/>
    </source>
</evidence>
<dbReference type="EMBL" id="BMQL01000012">
    <property type="protein sequence ID" value="GGR11028.1"/>
    <property type="molecule type" value="Genomic_DNA"/>
</dbReference>
<dbReference type="Gene3D" id="3.30.70.270">
    <property type="match status" value="1"/>
</dbReference>
<keyword evidence="5" id="KW-1185">Reference proteome</keyword>
<dbReference type="CDD" id="cd01949">
    <property type="entry name" value="GGDEF"/>
    <property type="match status" value="1"/>
</dbReference>
<sequence>MQMTLDALLPMAALSGTVWLVTSLVSLFTLGLGWLRPSYPGWRGWAVGHAALVLGLLVGFLRTQETLLPSVLIGNGLVMVGMALFLSAFQRFTGLEPSSKVSGIHGLLIVTILLCLAVLTIFPSGTARFLLTSVYLLLMAWKLIRLIIGQFHQQPFLRKAYGLNLAVFGVVHLLTLPRLITLAMGKHPEMMFGLNLPNILMYAAVLVMSVGGTFAFWILHEDRRRQELHALHNTLELLAYQDPLTQVLNRRGLWQAFETKAQGTGSRPSTLALLDINEFKEMNDQQGHAAGDQCLKRLAGVIREIAGPDDLIGRLGGDEFMLLLTGSAETVSRQLTLLTYHLKAGRQGRLGFTVSFGHTAVEPWETLDEALHRADTLMYSSKAAHKEGVQAQEVARRRFSSEHATEDLTPRSRRLIARRSERQQS</sequence>
<dbReference type="Proteomes" id="UP000603865">
    <property type="component" value="Unassembled WGS sequence"/>
</dbReference>
<reference evidence="4" key="1">
    <citation type="journal article" date="2014" name="Int. J. Syst. Evol. Microbiol.">
        <title>Complete genome sequence of Corynebacterium casei LMG S-19264T (=DSM 44701T), isolated from a smear-ripened cheese.</title>
        <authorList>
            <consortium name="US DOE Joint Genome Institute (JGI-PGF)"/>
            <person name="Walter F."/>
            <person name="Albersmeier A."/>
            <person name="Kalinowski J."/>
            <person name="Ruckert C."/>
        </authorList>
    </citation>
    <scope>NUCLEOTIDE SEQUENCE</scope>
    <source>
        <strain evidence="4">JCM 31311</strain>
    </source>
</reference>
<reference evidence="4" key="2">
    <citation type="submission" date="2020-09" db="EMBL/GenBank/DDBJ databases">
        <authorList>
            <person name="Sun Q."/>
            <person name="Ohkuma M."/>
        </authorList>
    </citation>
    <scope>NUCLEOTIDE SEQUENCE</scope>
    <source>
        <strain evidence="4">JCM 31311</strain>
    </source>
</reference>
<comment type="caution">
    <text evidence="4">The sequence shown here is derived from an EMBL/GenBank/DDBJ whole genome shotgun (WGS) entry which is preliminary data.</text>
</comment>
<feature type="transmembrane region" description="Helical" evidence="2">
    <location>
        <begin position="67"/>
        <end position="89"/>
    </location>
</feature>
<keyword evidence="2" id="KW-0812">Transmembrane</keyword>
<feature type="transmembrane region" description="Helical" evidence="2">
    <location>
        <begin position="42"/>
        <end position="61"/>
    </location>
</feature>
<accession>A0A918C8G3</accession>
<proteinExistence type="predicted"/>
<keyword evidence="2" id="KW-0472">Membrane</keyword>
<evidence type="ECO:0000256" key="2">
    <source>
        <dbReference type="SAM" id="Phobius"/>
    </source>
</evidence>
<organism evidence="4 5">
    <name type="scientific">Deinococcus ruber</name>
    <dbReference type="NCBI Taxonomy" id="1848197"/>
    <lineage>
        <taxon>Bacteria</taxon>
        <taxon>Thermotogati</taxon>
        <taxon>Deinococcota</taxon>
        <taxon>Deinococci</taxon>
        <taxon>Deinococcales</taxon>
        <taxon>Deinococcaceae</taxon>
        <taxon>Deinococcus</taxon>
    </lineage>
</organism>
<feature type="transmembrane region" description="Helical" evidence="2">
    <location>
        <begin position="199"/>
        <end position="219"/>
    </location>
</feature>
<dbReference type="SMART" id="SM00267">
    <property type="entry name" value="GGDEF"/>
    <property type="match status" value="1"/>
</dbReference>
<feature type="domain" description="GGDEF" evidence="3">
    <location>
        <begin position="267"/>
        <end position="394"/>
    </location>
</feature>
<feature type="region of interest" description="Disordered" evidence="1">
    <location>
        <begin position="390"/>
        <end position="425"/>
    </location>
</feature>
<feature type="transmembrane region" description="Helical" evidence="2">
    <location>
        <begin position="12"/>
        <end position="35"/>
    </location>
</feature>
<dbReference type="AlphaFoldDB" id="A0A918C8G3"/>
<evidence type="ECO:0000313" key="4">
    <source>
        <dbReference type="EMBL" id="GGR11028.1"/>
    </source>
</evidence>
<keyword evidence="2" id="KW-1133">Transmembrane helix</keyword>
<gene>
    <name evidence="4" type="ORF">GCM10008957_24770</name>
</gene>
<feature type="compositionally biased region" description="Basic and acidic residues" evidence="1">
    <location>
        <begin position="390"/>
        <end position="410"/>
    </location>
</feature>
<dbReference type="PANTHER" id="PTHR45138:SF9">
    <property type="entry name" value="DIGUANYLATE CYCLASE DGCM-RELATED"/>
    <property type="match status" value="1"/>
</dbReference>
<dbReference type="PROSITE" id="PS50887">
    <property type="entry name" value="GGDEF"/>
    <property type="match status" value="1"/>
</dbReference>
<dbReference type="InterPro" id="IPR050469">
    <property type="entry name" value="Diguanylate_Cyclase"/>
</dbReference>
<evidence type="ECO:0000256" key="1">
    <source>
        <dbReference type="SAM" id="MobiDB-lite"/>
    </source>
</evidence>
<dbReference type="SUPFAM" id="SSF55073">
    <property type="entry name" value="Nucleotide cyclase"/>
    <property type="match status" value="1"/>
</dbReference>
<dbReference type="RefSeq" id="WP_229776050.1">
    <property type="nucleotide sequence ID" value="NZ_BMQL01000012.1"/>
</dbReference>
<dbReference type="GO" id="GO:0052621">
    <property type="term" value="F:diguanylate cyclase activity"/>
    <property type="evidence" value="ECO:0007669"/>
    <property type="project" value="TreeGrafter"/>
</dbReference>
<feature type="transmembrane region" description="Helical" evidence="2">
    <location>
        <begin position="101"/>
        <end position="123"/>
    </location>
</feature>
<dbReference type="InterPro" id="IPR043128">
    <property type="entry name" value="Rev_trsase/Diguanyl_cyclase"/>
</dbReference>
<dbReference type="Pfam" id="PF00990">
    <property type="entry name" value="GGDEF"/>
    <property type="match status" value="1"/>
</dbReference>
<dbReference type="InterPro" id="IPR029787">
    <property type="entry name" value="Nucleotide_cyclase"/>
</dbReference>
<dbReference type="InterPro" id="IPR000160">
    <property type="entry name" value="GGDEF_dom"/>
</dbReference>
<protein>
    <submittedName>
        <fullName evidence="4">GGDEF domain-containing protein</fullName>
    </submittedName>
</protein>
<dbReference type="PANTHER" id="PTHR45138">
    <property type="entry name" value="REGULATORY COMPONENTS OF SENSORY TRANSDUCTION SYSTEM"/>
    <property type="match status" value="1"/>
</dbReference>